<organism evidence="5 6">
    <name type="scientific">Neolamprologus brichardi</name>
    <name type="common">Fairy cichlid</name>
    <name type="synonym">Lamprologus brichardi</name>
    <dbReference type="NCBI Taxonomy" id="32507"/>
    <lineage>
        <taxon>Eukaryota</taxon>
        <taxon>Metazoa</taxon>
        <taxon>Chordata</taxon>
        <taxon>Craniata</taxon>
        <taxon>Vertebrata</taxon>
        <taxon>Euteleostomi</taxon>
        <taxon>Actinopterygii</taxon>
        <taxon>Neopterygii</taxon>
        <taxon>Teleostei</taxon>
        <taxon>Neoteleostei</taxon>
        <taxon>Acanthomorphata</taxon>
        <taxon>Ovalentaria</taxon>
        <taxon>Cichlomorphae</taxon>
        <taxon>Cichliformes</taxon>
        <taxon>Cichlidae</taxon>
        <taxon>African cichlids</taxon>
        <taxon>Pseudocrenilabrinae</taxon>
        <taxon>Lamprologini</taxon>
        <taxon>Neolamprologus</taxon>
    </lineage>
</organism>
<dbReference type="GO" id="GO:0005524">
    <property type="term" value="F:ATP binding"/>
    <property type="evidence" value="ECO:0007669"/>
    <property type="project" value="UniProtKB-KW"/>
</dbReference>
<dbReference type="GO" id="GO:0016787">
    <property type="term" value="F:hydrolase activity"/>
    <property type="evidence" value="ECO:0007669"/>
    <property type="project" value="UniProtKB-KW"/>
</dbReference>
<dbReference type="GO" id="GO:0003678">
    <property type="term" value="F:DNA helicase activity"/>
    <property type="evidence" value="ECO:0007669"/>
    <property type="project" value="TreeGrafter"/>
</dbReference>
<keyword evidence="6" id="KW-1185">Reference proteome</keyword>
<feature type="domain" description="Helicase ATP-binding" evidence="4">
    <location>
        <begin position="11"/>
        <end position="82"/>
    </location>
</feature>
<evidence type="ECO:0000256" key="2">
    <source>
        <dbReference type="ARBA" id="ARBA00022801"/>
    </source>
</evidence>
<dbReference type="PANTHER" id="PTHR11472:SF47">
    <property type="entry name" value="FANCONI ANEMIA GROUP J PROTEIN"/>
    <property type="match status" value="1"/>
</dbReference>
<dbReference type="GeneTree" id="ENSGT00950000182970"/>
<evidence type="ECO:0000259" key="4">
    <source>
        <dbReference type="PROSITE" id="PS51193"/>
    </source>
</evidence>
<evidence type="ECO:0000256" key="1">
    <source>
        <dbReference type="ARBA" id="ARBA00022741"/>
    </source>
</evidence>
<sequence>MTSSPVEYTIGGVKIHFPCKAYPSQLAMMNLIVRGLNTGQYCLLESPTGSGKSLALLCSALGWQIILLMYIKHPFACVVSVF</sequence>
<protein>
    <recommendedName>
        <fullName evidence="4">Helicase ATP-binding domain-containing protein</fullName>
    </recommendedName>
</protein>
<dbReference type="STRING" id="32507.ENSNBRP00000009430"/>
<reference evidence="5" key="2">
    <citation type="submission" date="2025-09" db="UniProtKB">
        <authorList>
            <consortium name="Ensembl"/>
        </authorList>
    </citation>
    <scope>IDENTIFICATION</scope>
</reference>
<dbReference type="InterPro" id="IPR014013">
    <property type="entry name" value="Helic_SF1/SF2_ATP-bd_DinG/Rad3"/>
</dbReference>
<dbReference type="AlphaFoldDB" id="A0A3Q4GJ85"/>
<dbReference type="InterPro" id="IPR045028">
    <property type="entry name" value="DinG/Rad3-like"/>
</dbReference>
<dbReference type="GO" id="GO:0006289">
    <property type="term" value="P:nucleotide-excision repair"/>
    <property type="evidence" value="ECO:0007669"/>
    <property type="project" value="TreeGrafter"/>
</dbReference>
<dbReference type="InterPro" id="IPR027417">
    <property type="entry name" value="P-loop_NTPase"/>
</dbReference>
<proteinExistence type="predicted"/>
<evidence type="ECO:0000313" key="6">
    <source>
        <dbReference type="Proteomes" id="UP000261580"/>
    </source>
</evidence>
<keyword evidence="1" id="KW-0547">Nucleotide-binding</keyword>
<dbReference type="Gene3D" id="3.40.50.300">
    <property type="entry name" value="P-loop containing nucleotide triphosphate hydrolases"/>
    <property type="match status" value="1"/>
</dbReference>
<evidence type="ECO:0000313" key="5">
    <source>
        <dbReference type="Ensembl" id="ENSNBRP00000009430.1"/>
    </source>
</evidence>
<accession>A0A3Q4GJ85</accession>
<dbReference type="Ensembl" id="ENSNBRT00000009698.1">
    <property type="protein sequence ID" value="ENSNBRP00000009430.1"/>
    <property type="gene ID" value="ENSNBRG00000007364.1"/>
</dbReference>
<keyword evidence="3" id="KW-0067">ATP-binding</keyword>
<keyword evidence="2" id="KW-0378">Hydrolase</keyword>
<dbReference type="SUPFAM" id="SSF52540">
    <property type="entry name" value="P-loop containing nucleoside triphosphate hydrolases"/>
    <property type="match status" value="1"/>
</dbReference>
<dbReference type="OMA" id="YMMRRSE"/>
<dbReference type="GO" id="GO:0005634">
    <property type="term" value="C:nucleus"/>
    <property type="evidence" value="ECO:0007669"/>
    <property type="project" value="TreeGrafter"/>
</dbReference>
<reference evidence="5" key="1">
    <citation type="submission" date="2025-08" db="UniProtKB">
        <authorList>
            <consortium name="Ensembl"/>
        </authorList>
    </citation>
    <scope>IDENTIFICATION</scope>
</reference>
<dbReference type="GO" id="GO:1990918">
    <property type="term" value="P:double-strand break repair involved in meiotic recombination"/>
    <property type="evidence" value="ECO:0007669"/>
    <property type="project" value="TreeGrafter"/>
</dbReference>
<dbReference type="PANTHER" id="PTHR11472">
    <property type="entry name" value="DNA REPAIR DEAD HELICASE RAD3/XP-D SUBFAMILY MEMBER"/>
    <property type="match status" value="1"/>
</dbReference>
<name>A0A3Q4GJ85_NEOBR</name>
<dbReference type="Bgee" id="ENSNBRG00000007364">
    <property type="expression patterns" value="Expressed in mesonephros and 4 other cell types or tissues"/>
</dbReference>
<dbReference type="Proteomes" id="UP000261580">
    <property type="component" value="Unassembled WGS sequence"/>
</dbReference>
<dbReference type="PROSITE" id="PS51193">
    <property type="entry name" value="HELICASE_ATP_BIND_2"/>
    <property type="match status" value="1"/>
</dbReference>
<evidence type="ECO:0000256" key="3">
    <source>
        <dbReference type="ARBA" id="ARBA00022840"/>
    </source>
</evidence>